<evidence type="ECO:0000256" key="6">
    <source>
        <dbReference type="ARBA" id="ARBA00023136"/>
    </source>
</evidence>
<dbReference type="InterPro" id="IPR003593">
    <property type="entry name" value="AAA+_ATPase"/>
</dbReference>
<dbReference type="Pfam" id="PF00664">
    <property type="entry name" value="ABC_membrane"/>
    <property type="match status" value="1"/>
</dbReference>
<evidence type="ECO:0000259" key="8">
    <source>
        <dbReference type="PROSITE" id="PS50893"/>
    </source>
</evidence>
<evidence type="ECO:0000259" key="9">
    <source>
        <dbReference type="PROSITE" id="PS50929"/>
    </source>
</evidence>
<comment type="subcellular location">
    <subcellularLocation>
        <location evidence="1">Membrane</location>
        <topology evidence="1">Multi-pass membrane protein</topology>
    </subcellularLocation>
</comment>
<dbReference type="PANTHER" id="PTHR43394">
    <property type="entry name" value="ATP-DEPENDENT PERMEASE MDL1, MITOCHONDRIAL"/>
    <property type="match status" value="1"/>
</dbReference>
<accession>A0AAV6II44</accession>
<keyword evidence="4" id="KW-0067">ATP-binding</keyword>
<keyword evidence="11" id="KW-1185">Reference proteome</keyword>
<dbReference type="InterPro" id="IPR017871">
    <property type="entry name" value="ABC_transporter-like_CS"/>
</dbReference>
<feature type="transmembrane region" description="Helical" evidence="7">
    <location>
        <begin position="250"/>
        <end position="271"/>
    </location>
</feature>
<evidence type="ECO:0000256" key="4">
    <source>
        <dbReference type="ARBA" id="ARBA00022840"/>
    </source>
</evidence>
<feature type="domain" description="ABC transmembrane type-1" evidence="9">
    <location>
        <begin position="153"/>
        <end position="269"/>
    </location>
</feature>
<evidence type="ECO:0000313" key="11">
    <source>
        <dbReference type="Proteomes" id="UP000823749"/>
    </source>
</evidence>
<dbReference type="GO" id="GO:0005524">
    <property type="term" value="F:ATP binding"/>
    <property type="evidence" value="ECO:0007669"/>
    <property type="project" value="UniProtKB-KW"/>
</dbReference>
<dbReference type="InterPro" id="IPR011527">
    <property type="entry name" value="ABC1_TM_dom"/>
</dbReference>
<keyword evidence="2 7" id="KW-0812">Transmembrane</keyword>
<evidence type="ECO:0000256" key="3">
    <source>
        <dbReference type="ARBA" id="ARBA00022741"/>
    </source>
</evidence>
<sequence length="829" mass="93063">MKQTVPPFNLHTQNHIRYDHAKPLNIHSQFTSKTILLPPNLIRYERFRVENSAAGGKQTRARHLLPGGRWWNLSGGSDEVENTTEEEAKPVTVLIALRRIWALVGEEKWVAYAAVASLTIAALSDISIPNILAASVFSAQRGETVVFCRNSQLLLFLCLTSGICSGVRSGCFGMANMILLKRLRESFFTALIYQDISFFDSEAVGGLTSRLGADCQRLSHVLGNDIHLILRNALQGIGALINLLTLSWPLALSTLVICSLLSTIFLVYGQYKQWLDKIVFIGIRESLAYGFWHLSFCILYRSTQVVAVLLGGMSILTGHVTAEQLMKYVLYCEWLIYAAWRVEDNLSSLLQTVGATENVFQLMNLMPSDQFLSKGMKLQRLMGKIEFVNVSFYYPSRLTVPVLEHLNISVRAKEMIAIVGLSGSGKSTLVNLLLRFYEPTNGEILVDGFPLRKLDIRWLRDKIGFVGQEPHLLHMDVKSNICYGCSRDIIQEDIEWAAKQAHAHEFISSLPSGYETIVDDCLLSGGQKQRIAIARAIIRDPTILILDEATSALDADNEYYISRVLHAFRNDGRVKRTIIVIAHSLSTVKAADRIMVMNSGRVVESVCTAANQNRKPPQNRKSTIGDDMHGMLIFSDDGPSTVEQLIEEGERRKLIRKRRIELLGEERAKELEEEDYEREEVLLDLMEDEEKPEPEERIEFRELPSKQQKAYRKRLRKSTGFDVGDIPDNVVGIPVRPFKLDIPGALEMFGGFSKLALDQHNKDNGTKYHLVKVLKANIGGILGGKRGRTYYITFQVKDMAGFGSPTLNLQAVVKTLKDQATVTYSAPEP</sequence>
<dbReference type="InterPro" id="IPR036640">
    <property type="entry name" value="ABC1_TM_sf"/>
</dbReference>
<dbReference type="InterPro" id="IPR027417">
    <property type="entry name" value="P-loop_NTPase"/>
</dbReference>
<reference evidence="10" key="1">
    <citation type="submission" date="2020-08" db="EMBL/GenBank/DDBJ databases">
        <title>Plant Genome Project.</title>
        <authorList>
            <person name="Zhang R.-G."/>
        </authorList>
    </citation>
    <scope>NUCLEOTIDE SEQUENCE</scope>
    <source>
        <strain evidence="10">WSP0</strain>
        <tissue evidence="10">Leaf</tissue>
    </source>
</reference>
<dbReference type="PROSITE" id="PS50929">
    <property type="entry name" value="ABC_TM1F"/>
    <property type="match status" value="1"/>
</dbReference>
<protein>
    <recommendedName>
        <fullName evidence="12">ABC transporter B family member 26, chloroplastic</fullName>
    </recommendedName>
</protein>
<evidence type="ECO:0008006" key="12">
    <source>
        <dbReference type="Google" id="ProtNLM"/>
    </source>
</evidence>
<dbReference type="SMART" id="SM00382">
    <property type="entry name" value="AAA"/>
    <property type="match status" value="1"/>
</dbReference>
<dbReference type="PROSITE" id="PS00211">
    <property type="entry name" value="ABC_TRANSPORTER_1"/>
    <property type="match status" value="1"/>
</dbReference>
<gene>
    <name evidence="10" type="ORF">RHGRI_028190</name>
</gene>
<dbReference type="GO" id="GO:0015421">
    <property type="term" value="F:ABC-type oligopeptide transporter activity"/>
    <property type="evidence" value="ECO:0007669"/>
    <property type="project" value="TreeGrafter"/>
</dbReference>
<organism evidence="10 11">
    <name type="scientific">Rhododendron griersonianum</name>
    <dbReference type="NCBI Taxonomy" id="479676"/>
    <lineage>
        <taxon>Eukaryota</taxon>
        <taxon>Viridiplantae</taxon>
        <taxon>Streptophyta</taxon>
        <taxon>Embryophyta</taxon>
        <taxon>Tracheophyta</taxon>
        <taxon>Spermatophyta</taxon>
        <taxon>Magnoliopsida</taxon>
        <taxon>eudicotyledons</taxon>
        <taxon>Gunneridae</taxon>
        <taxon>Pentapetalae</taxon>
        <taxon>asterids</taxon>
        <taxon>Ericales</taxon>
        <taxon>Ericaceae</taxon>
        <taxon>Ericoideae</taxon>
        <taxon>Rhodoreae</taxon>
        <taxon>Rhododendron</taxon>
    </lineage>
</organism>
<dbReference type="Proteomes" id="UP000823749">
    <property type="component" value="Chromosome 10"/>
</dbReference>
<dbReference type="Gene3D" id="1.20.1560.10">
    <property type="entry name" value="ABC transporter type 1, transmembrane domain"/>
    <property type="match status" value="2"/>
</dbReference>
<dbReference type="AlphaFoldDB" id="A0AAV6II44"/>
<dbReference type="GO" id="GO:0016020">
    <property type="term" value="C:membrane"/>
    <property type="evidence" value="ECO:0007669"/>
    <property type="project" value="UniProtKB-SubCell"/>
</dbReference>
<dbReference type="FunFam" id="3.40.50.300:FF:000218">
    <property type="entry name" value="Multidrug ABC transporter ATP-binding protein"/>
    <property type="match status" value="1"/>
</dbReference>
<comment type="caution">
    <text evidence="10">The sequence shown here is derived from an EMBL/GenBank/DDBJ whole genome shotgun (WGS) entry which is preliminary data.</text>
</comment>
<dbReference type="Gene3D" id="3.40.50.300">
    <property type="entry name" value="P-loop containing nucleotide triphosphate hydrolases"/>
    <property type="match status" value="1"/>
</dbReference>
<dbReference type="SUPFAM" id="SSF52540">
    <property type="entry name" value="P-loop containing nucleoside triphosphate hydrolases"/>
    <property type="match status" value="1"/>
</dbReference>
<dbReference type="SUPFAM" id="SSF90123">
    <property type="entry name" value="ABC transporter transmembrane region"/>
    <property type="match status" value="1"/>
</dbReference>
<dbReference type="PANTHER" id="PTHR43394:SF19">
    <property type="entry name" value="ABC TRANSPORTER B FAMILY"/>
    <property type="match status" value="1"/>
</dbReference>
<feature type="transmembrane region" description="Helical" evidence="7">
    <location>
        <begin position="291"/>
        <end position="313"/>
    </location>
</feature>
<keyword evidence="5 7" id="KW-1133">Transmembrane helix</keyword>
<dbReference type="EMBL" id="JACTNZ010000010">
    <property type="protein sequence ID" value="KAG5527202.1"/>
    <property type="molecule type" value="Genomic_DNA"/>
</dbReference>
<evidence type="ECO:0000256" key="2">
    <source>
        <dbReference type="ARBA" id="ARBA00022692"/>
    </source>
</evidence>
<feature type="domain" description="ABC transporter" evidence="8">
    <location>
        <begin position="385"/>
        <end position="624"/>
    </location>
</feature>
<dbReference type="InterPro" id="IPR039421">
    <property type="entry name" value="Type_1_exporter"/>
</dbReference>
<dbReference type="EMBL" id="JACTNZ010000010">
    <property type="protein sequence ID" value="KAG5527203.1"/>
    <property type="molecule type" value="Genomic_DNA"/>
</dbReference>
<keyword evidence="6 7" id="KW-0472">Membrane</keyword>
<evidence type="ECO:0000256" key="5">
    <source>
        <dbReference type="ARBA" id="ARBA00022989"/>
    </source>
</evidence>
<dbReference type="EMBL" id="JACTNZ010000010">
    <property type="protein sequence ID" value="KAG5527204.1"/>
    <property type="molecule type" value="Genomic_DNA"/>
</dbReference>
<dbReference type="PROSITE" id="PS50893">
    <property type="entry name" value="ABC_TRANSPORTER_2"/>
    <property type="match status" value="1"/>
</dbReference>
<dbReference type="InterPro" id="IPR003439">
    <property type="entry name" value="ABC_transporter-like_ATP-bd"/>
</dbReference>
<dbReference type="Pfam" id="PF00005">
    <property type="entry name" value="ABC_tran"/>
    <property type="match status" value="1"/>
</dbReference>
<evidence type="ECO:0000313" key="10">
    <source>
        <dbReference type="EMBL" id="KAG5527203.1"/>
    </source>
</evidence>
<keyword evidence="3" id="KW-0547">Nucleotide-binding</keyword>
<name>A0AAV6II44_9ERIC</name>
<dbReference type="GO" id="GO:0016887">
    <property type="term" value="F:ATP hydrolysis activity"/>
    <property type="evidence" value="ECO:0007669"/>
    <property type="project" value="InterPro"/>
</dbReference>
<evidence type="ECO:0000256" key="1">
    <source>
        <dbReference type="ARBA" id="ARBA00004141"/>
    </source>
</evidence>
<proteinExistence type="predicted"/>
<evidence type="ECO:0000256" key="7">
    <source>
        <dbReference type="SAM" id="Phobius"/>
    </source>
</evidence>